<proteinExistence type="predicted"/>
<evidence type="ECO:0000256" key="1">
    <source>
        <dbReference type="SAM" id="MobiDB-lite"/>
    </source>
</evidence>
<dbReference type="PROSITE" id="PS50829">
    <property type="entry name" value="GYF"/>
    <property type="match status" value="1"/>
</dbReference>
<dbReference type="OrthoDB" id="331341at2759"/>
<dbReference type="eggNOG" id="KOG2950">
    <property type="taxonomic scope" value="Eukaryota"/>
</dbReference>
<evidence type="ECO:0000313" key="3">
    <source>
        <dbReference type="EMBL" id="ETW06189.1"/>
    </source>
</evidence>
<dbReference type="InterPro" id="IPR035445">
    <property type="entry name" value="GYF-like_dom_sf"/>
</dbReference>
<evidence type="ECO:0000259" key="2">
    <source>
        <dbReference type="PROSITE" id="PS50829"/>
    </source>
</evidence>
<dbReference type="PANTHER" id="PTHR13138">
    <property type="entry name" value="PROTEIN LIN1"/>
    <property type="match status" value="1"/>
</dbReference>
<reference evidence="3" key="1">
    <citation type="submission" date="2013-12" db="EMBL/GenBank/DDBJ databases">
        <title>The Genome Sequence of Aphanomyces invadans NJM9701.</title>
        <authorList>
            <consortium name="The Broad Institute Genomics Platform"/>
            <person name="Russ C."/>
            <person name="Tyler B."/>
            <person name="van West P."/>
            <person name="Dieguez-Uribeondo J."/>
            <person name="Young S.K."/>
            <person name="Zeng Q."/>
            <person name="Gargeya S."/>
            <person name="Fitzgerald M."/>
            <person name="Abouelleil A."/>
            <person name="Alvarado L."/>
            <person name="Chapman S.B."/>
            <person name="Gainer-Dewar J."/>
            <person name="Goldberg J."/>
            <person name="Griggs A."/>
            <person name="Gujja S."/>
            <person name="Hansen M."/>
            <person name="Howarth C."/>
            <person name="Imamovic A."/>
            <person name="Ireland A."/>
            <person name="Larimer J."/>
            <person name="McCowan C."/>
            <person name="Murphy C."/>
            <person name="Pearson M."/>
            <person name="Poon T.W."/>
            <person name="Priest M."/>
            <person name="Roberts A."/>
            <person name="Saif S."/>
            <person name="Shea T."/>
            <person name="Sykes S."/>
            <person name="Wortman J."/>
            <person name="Nusbaum C."/>
            <person name="Birren B."/>
        </authorList>
    </citation>
    <scope>NUCLEOTIDE SEQUENCE [LARGE SCALE GENOMIC DNA]</scope>
    <source>
        <strain evidence="3">NJM9701</strain>
    </source>
</reference>
<feature type="compositionally biased region" description="Basic and acidic residues" evidence="1">
    <location>
        <begin position="56"/>
        <end position="67"/>
    </location>
</feature>
<feature type="compositionally biased region" description="Acidic residues" evidence="1">
    <location>
        <begin position="34"/>
        <end position="55"/>
    </location>
</feature>
<dbReference type="RefSeq" id="XP_008865966.1">
    <property type="nucleotide sequence ID" value="XM_008867744.1"/>
</dbReference>
<feature type="region of interest" description="Disordered" evidence="1">
    <location>
        <begin position="1"/>
        <end position="91"/>
    </location>
</feature>
<dbReference type="InterPro" id="IPR039905">
    <property type="entry name" value="CD2BP2/Lin1"/>
</dbReference>
<dbReference type="GO" id="GO:0005682">
    <property type="term" value="C:U5 snRNP"/>
    <property type="evidence" value="ECO:0007669"/>
    <property type="project" value="InterPro"/>
</dbReference>
<dbReference type="VEuPathDB" id="FungiDB:H310_03762"/>
<protein>
    <recommendedName>
        <fullName evidence="2">GYF domain-containing protein</fullName>
    </recommendedName>
</protein>
<dbReference type="EMBL" id="KI913956">
    <property type="protein sequence ID" value="ETW06189.1"/>
    <property type="molecule type" value="Genomic_DNA"/>
</dbReference>
<gene>
    <name evidence="3" type="ORF">H310_03762</name>
</gene>
<sequence length="325" mass="37120">MKRQHPSSNGKGKWTGNKKTKSVQFKSAKHDDDVGGSDDDDDDVKGVLDSDDDDDTKSNGDCDEVHHAQRHHKQQEGEEDDRPDMPQYAEEGVRMMAFNLKEDREDGHFDENGNFVWAKEDKPIQEDAWLENVSAQDMEGAERAYILRREAQKDEEESWTERRATSVFMEVLEEGETVLKALKRLGKKKKGSKGPDQTPDMKREFDELTEASDYLMRQGKADVYHTPKEQLVPQAPAKPPVLWEYKSQDGQIQGPYPTANFIAWQAQGYFRGDSAVQIRQYEPQKAVASESSATQDLEDDFNDDDDDEDGGWVSSNTIDFHMYSR</sequence>
<dbReference type="Pfam" id="PF02213">
    <property type="entry name" value="GYF"/>
    <property type="match status" value="1"/>
</dbReference>
<organism evidence="3">
    <name type="scientific">Aphanomyces invadans</name>
    <dbReference type="NCBI Taxonomy" id="157072"/>
    <lineage>
        <taxon>Eukaryota</taxon>
        <taxon>Sar</taxon>
        <taxon>Stramenopiles</taxon>
        <taxon>Oomycota</taxon>
        <taxon>Saprolegniomycetes</taxon>
        <taxon>Saprolegniales</taxon>
        <taxon>Verrucalvaceae</taxon>
        <taxon>Aphanomyces</taxon>
    </lineage>
</organism>
<dbReference type="Gene3D" id="3.30.1490.40">
    <property type="match status" value="1"/>
</dbReference>
<dbReference type="SUPFAM" id="SSF55277">
    <property type="entry name" value="GYF domain"/>
    <property type="match status" value="1"/>
</dbReference>
<feature type="region of interest" description="Disordered" evidence="1">
    <location>
        <begin position="282"/>
        <end position="325"/>
    </location>
</feature>
<dbReference type="GeneID" id="20080812"/>
<name>A0A024UIR4_9STRA</name>
<dbReference type="PANTHER" id="PTHR13138:SF3">
    <property type="entry name" value="CD2 ANTIGEN CYTOPLASMIC TAIL-BINDING PROTEIN 2"/>
    <property type="match status" value="1"/>
</dbReference>
<dbReference type="STRING" id="157072.A0A024UIR4"/>
<accession>A0A024UIR4</accession>
<feature type="domain" description="GYF" evidence="2">
    <location>
        <begin position="240"/>
        <end position="298"/>
    </location>
</feature>
<dbReference type="InterPro" id="IPR003169">
    <property type="entry name" value="GYF"/>
</dbReference>
<dbReference type="AlphaFoldDB" id="A0A024UIR4"/>
<feature type="compositionally biased region" description="Acidic residues" evidence="1">
    <location>
        <begin position="296"/>
        <end position="310"/>
    </location>
</feature>
<dbReference type="SMART" id="SM00444">
    <property type="entry name" value="GYF"/>
    <property type="match status" value="1"/>
</dbReference>